<dbReference type="Pfam" id="PF01174">
    <property type="entry name" value="SNO"/>
    <property type="match status" value="1"/>
</dbReference>
<proteinExistence type="predicted"/>
<dbReference type="AlphaFoldDB" id="A0A226BZ76"/>
<keyword evidence="3" id="KW-1185">Reference proteome</keyword>
<dbReference type="EMBL" id="NIQC01000014">
    <property type="protein sequence ID" value="OWZ83624.1"/>
    <property type="molecule type" value="Genomic_DNA"/>
</dbReference>
<dbReference type="Gene3D" id="3.40.50.880">
    <property type="match status" value="1"/>
</dbReference>
<dbReference type="OrthoDB" id="9810320at2"/>
<accession>A0A226BZ76</accession>
<dbReference type="InterPro" id="IPR029062">
    <property type="entry name" value="Class_I_gatase-like"/>
</dbReference>
<sequence>MYKPNLVKHLEECVAANEPIIETCSGRISLSQKILEIDRIVASLDLLNIEDNRNEFGSQDDSCK</sequence>
<gene>
    <name evidence="2" type="ORF">CDO51_07285</name>
</gene>
<dbReference type="GO" id="GO:0004359">
    <property type="term" value="F:glutaminase activity"/>
    <property type="evidence" value="ECO:0007669"/>
    <property type="project" value="InterPro"/>
</dbReference>
<evidence type="ECO:0000256" key="1">
    <source>
        <dbReference type="ARBA" id="ARBA00022898"/>
    </source>
</evidence>
<comment type="caution">
    <text evidence="2">The sequence shown here is derived from an EMBL/GenBank/DDBJ whole genome shotgun (WGS) entry which is preliminary data.</text>
</comment>
<dbReference type="RefSeq" id="WP_089023639.1">
    <property type="nucleotide sequence ID" value="NZ_NIQC01000014.1"/>
</dbReference>
<evidence type="ECO:0000313" key="2">
    <source>
        <dbReference type="EMBL" id="OWZ83624.1"/>
    </source>
</evidence>
<dbReference type="InterPro" id="IPR002161">
    <property type="entry name" value="PdxT/SNO"/>
</dbReference>
<reference evidence="2 3" key="1">
    <citation type="submission" date="2017-06" db="EMBL/GenBank/DDBJ databases">
        <title>Draft Genome Sequence of Natranaerobius trueperi halophilic, alkalithermophilic bacteria from soda lakes.</title>
        <authorList>
            <person name="Zhao B."/>
        </authorList>
    </citation>
    <scope>NUCLEOTIDE SEQUENCE [LARGE SCALE GENOMIC DNA]</scope>
    <source>
        <strain evidence="2 3">DSM 18760</strain>
    </source>
</reference>
<dbReference type="GO" id="GO:0042823">
    <property type="term" value="P:pyridoxal phosphate biosynthetic process"/>
    <property type="evidence" value="ECO:0007669"/>
    <property type="project" value="InterPro"/>
</dbReference>
<organism evidence="2 3">
    <name type="scientific">Natranaerobius trueperi</name>
    <dbReference type="NCBI Taxonomy" id="759412"/>
    <lineage>
        <taxon>Bacteria</taxon>
        <taxon>Bacillati</taxon>
        <taxon>Bacillota</taxon>
        <taxon>Clostridia</taxon>
        <taxon>Natranaerobiales</taxon>
        <taxon>Natranaerobiaceae</taxon>
        <taxon>Natranaerobius</taxon>
    </lineage>
</organism>
<protein>
    <submittedName>
        <fullName evidence="2">Uncharacterized protein</fullName>
    </submittedName>
</protein>
<dbReference type="Proteomes" id="UP000214588">
    <property type="component" value="Unassembled WGS sequence"/>
</dbReference>
<keyword evidence="1" id="KW-0663">Pyridoxal phosphate</keyword>
<name>A0A226BZ76_9FIRM</name>
<dbReference type="PROSITE" id="PS51130">
    <property type="entry name" value="PDXT_SNO_2"/>
    <property type="match status" value="1"/>
</dbReference>
<evidence type="ECO:0000313" key="3">
    <source>
        <dbReference type="Proteomes" id="UP000214588"/>
    </source>
</evidence>